<dbReference type="Pfam" id="PF00127">
    <property type="entry name" value="Copper-bind"/>
    <property type="match status" value="1"/>
</dbReference>
<evidence type="ECO:0000256" key="3">
    <source>
        <dbReference type="NCBIfam" id="TIGR02375"/>
    </source>
</evidence>
<organism evidence="6 7">
    <name type="scientific">Pseudohoeflea coraliihabitans</name>
    <dbReference type="NCBI Taxonomy" id="2860393"/>
    <lineage>
        <taxon>Bacteria</taxon>
        <taxon>Pseudomonadati</taxon>
        <taxon>Pseudomonadota</taxon>
        <taxon>Alphaproteobacteria</taxon>
        <taxon>Hyphomicrobiales</taxon>
        <taxon>Rhizobiaceae</taxon>
        <taxon>Pseudohoeflea</taxon>
    </lineage>
</organism>
<feature type="domain" description="Blue (type 1) copper" evidence="5">
    <location>
        <begin position="29"/>
        <end position="115"/>
    </location>
</feature>
<keyword evidence="1" id="KW-0479">Metal-binding</keyword>
<dbReference type="InterPro" id="IPR012745">
    <property type="entry name" value="Pseudoazurin"/>
</dbReference>
<dbReference type="CDD" id="cd04218">
    <property type="entry name" value="Pseudoazurin"/>
    <property type="match status" value="1"/>
</dbReference>
<keyword evidence="7" id="KW-1185">Reference proteome</keyword>
<protein>
    <recommendedName>
        <fullName evidence="3">Pseudoazurin</fullName>
    </recommendedName>
</protein>
<dbReference type="InterPro" id="IPR000923">
    <property type="entry name" value="BlueCu_1"/>
</dbReference>
<sequence length="148" mass="15849">MHPIVTRLALAATLTFTIGAVQAAEFEVKMLNKGAAGTMVFEPDLIRAAPGDTVRFIPVDKGHNAETIKGMLPDGAERFKSKFNEDFTVTLDQPGVYGIKCTPHYGMGMVALIIVGDETGNLEAAQGVRQPGKAKGRFADIFARLGEN</sequence>
<evidence type="ECO:0000256" key="2">
    <source>
        <dbReference type="ARBA" id="ARBA00023008"/>
    </source>
</evidence>
<dbReference type="RefSeq" id="WP_219202206.1">
    <property type="nucleotide sequence ID" value="NZ_JAHWQX010000003.1"/>
</dbReference>
<accession>A0ABS6WS94</accession>
<comment type="caution">
    <text evidence="6">The sequence shown here is derived from an EMBL/GenBank/DDBJ whole genome shotgun (WGS) entry which is preliminary data.</text>
</comment>
<keyword evidence="2" id="KW-0186">Copper</keyword>
<feature type="chain" id="PRO_5046386645" description="Pseudoazurin" evidence="4">
    <location>
        <begin position="24"/>
        <end position="148"/>
    </location>
</feature>
<proteinExistence type="predicted"/>
<dbReference type="Proteomes" id="UP001430804">
    <property type="component" value="Unassembled WGS sequence"/>
</dbReference>
<evidence type="ECO:0000259" key="5">
    <source>
        <dbReference type="Pfam" id="PF00127"/>
    </source>
</evidence>
<feature type="signal peptide" evidence="4">
    <location>
        <begin position="1"/>
        <end position="23"/>
    </location>
</feature>
<dbReference type="NCBIfam" id="TIGR02375">
    <property type="entry name" value="pseudoazurin"/>
    <property type="match status" value="1"/>
</dbReference>
<keyword evidence="4" id="KW-0732">Signal</keyword>
<evidence type="ECO:0000256" key="4">
    <source>
        <dbReference type="SAM" id="SignalP"/>
    </source>
</evidence>
<dbReference type="EMBL" id="JAHWQX010000003">
    <property type="protein sequence ID" value="MBW3098292.1"/>
    <property type="molecule type" value="Genomic_DNA"/>
</dbReference>
<gene>
    <name evidence="6" type="ORF">KY465_13485</name>
</gene>
<reference evidence="6" key="1">
    <citation type="submission" date="2021-07" db="EMBL/GenBank/DDBJ databases">
        <title>Pseudohoeflea marina sp. nov. a polyhydroxyalcanoate-producing bacterium.</title>
        <authorList>
            <person name="Zheng W."/>
            <person name="Yu S."/>
            <person name="Huang Y."/>
        </authorList>
    </citation>
    <scope>NUCLEOTIDE SEQUENCE</scope>
    <source>
        <strain evidence="6">DP4N28-3</strain>
    </source>
</reference>
<evidence type="ECO:0000313" key="7">
    <source>
        <dbReference type="Proteomes" id="UP001430804"/>
    </source>
</evidence>
<evidence type="ECO:0000313" key="6">
    <source>
        <dbReference type="EMBL" id="MBW3098292.1"/>
    </source>
</evidence>
<evidence type="ECO:0000256" key="1">
    <source>
        <dbReference type="ARBA" id="ARBA00022723"/>
    </source>
</evidence>
<name>A0ABS6WS94_9HYPH</name>